<comment type="caution">
    <text evidence="3">The sequence shown here is derived from an EMBL/GenBank/DDBJ whole genome shotgun (WGS) entry which is preliminary data.</text>
</comment>
<evidence type="ECO:0000313" key="3">
    <source>
        <dbReference type="EMBL" id="KAK7743969.1"/>
    </source>
</evidence>
<organism evidence="3 4">
    <name type="scientific">Diatrype stigma</name>
    <dbReference type="NCBI Taxonomy" id="117547"/>
    <lineage>
        <taxon>Eukaryota</taxon>
        <taxon>Fungi</taxon>
        <taxon>Dikarya</taxon>
        <taxon>Ascomycota</taxon>
        <taxon>Pezizomycotina</taxon>
        <taxon>Sordariomycetes</taxon>
        <taxon>Xylariomycetidae</taxon>
        <taxon>Xylariales</taxon>
        <taxon>Diatrypaceae</taxon>
        <taxon>Diatrype</taxon>
    </lineage>
</organism>
<feature type="compositionally biased region" description="Low complexity" evidence="2">
    <location>
        <begin position="392"/>
        <end position="413"/>
    </location>
</feature>
<feature type="compositionally biased region" description="Acidic residues" evidence="2">
    <location>
        <begin position="414"/>
        <end position="432"/>
    </location>
</feature>
<feature type="coiled-coil region" evidence="1">
    <location>
        <begin position="179"/>
        <end position="206"/>
    </location>
</feature>
<feature type="region of interest" description="Disordered" evidence="2">
    <location>
        <begin position="336"/>
        <end position="493"/>
    </location>
</feature>
<proteinExistence type="predicted"/>
<accession>A0AAN9UGX5</accession>
<keyword evidence="4" id="KW-1185">Reference proteome</keyword>
<evidence type="ECO:0000256" key="1">
    <source>
        <dbReference type="SAM" id="Coils"/>
    </source>
</evidence>
<gene>
    <name evidence="3" type="ORF">SLS62_010384</name>
</gene>
<dbReference type="Proteomes" id="UP001320420">
    <property type="component" value="Unassembled WGS sequence"/>
</dbReference>
<feature type="compositionally biased region" description="Low complexity" evidence="2">
    <location>
        <begin position="342"/>
        <end position="364"/>
    </location>
</feature>
<keyword evidence="1" id="KW-0175">Coiled coil</keyword>
<feature type="coiled-coil region" evidence="1">
    <location>
        <begin position="238"/>
        <end position="265"/>
    </location>
</feature>
<feature type="region of interest" description="Disordered" evidence="2">
    <location>
        <begin position="1"/>
        <end position="48"/>
    </location>
</feature>
<evidence type="ECO:0000313" key="4">
    <source>
        <dbReference type="Proteomes" id="UP001320420"/>
    </source>
</evidence>
<evidence type="ECO:0000256" key="2">
    <source>
        <dbReference type="SAM" id="MobiDB-lite"/>
    </source>
</evidence>
<protein>
    <submittedName>
        <fullName evidence="3">Uncharacterized protein</fullName>
    </submittedName>
</protein>
<reference evidence="3 4" key="1">
    <citation type="submission" date="2024-02" db="EMBL/GenBank/DDBJ databases">
        <title>De novo assembly and annotation of 12 fungi associated with fruit tree decline syndrome in Ontario, Canada.</title>
        <authorList>
            <person name="Sulman M."/>
            <person name="Ellouze W."/>
            <person name="Ilyukhin E."/>
        </authorList>
    </citation>
    <scope>NUCLEOTIDE SEQUENCE [LARGE SCALE GENOMIC DNA]</scope>
    <source>
        <strain evidence="3 4">M11/M66-122</strain>
    </source>
</reference>
<name>A0AAN9UGX5_9PEZI</name>
<sequence length="512" mass="56109">MATGVINDIPPHGGNASAISNGDFRSGWDDGTSQDSTRPGIQRAPSRVAQKVQLDARQRLADTMDTARAAELALRELLSSWRAAKQHIDMNSLPFDFDPLSLDFPALTLQCLQAPPTLFSSTPHPTSTSWSIQPPAQKQYEALRGYFQEEFRKWKVACATATTATTDDLTYPPSQAQITQDLQENVRKAEQAAAALEKQVDEHLHSTYHVWEQLSPQRKSELWGLELARGVGRRQKEVEKMRESTRLLEQERTNLKTQIEQLNRLQQPREFRIVPPATIPIEDSLIAYWLDLAAKGHQGVGLNIDDRHVDLNTLVSRAIERWKTVIVSSRASGMVTQRTLEQTTPIPTPTSATATPTPAPQNKQPKPPGQATHQPRDTPAATNNNGESRPMPSSSAAVPVTTASTIAAATTSTAEEDNSDQDADAEMDEDDQFAPTPVLNKPLVHSQQQQVELPRTRGHAQPLPSNTDTRFAAASAQGRGRNQHGTSLGLMNNGDYGPVVPGVGGGEPMYMD</sequence>
<dbReference type="AlphaFoldDB" id="A0AAN9UGX5"/>
<dbReference type="EMBL" id="JAKJXP020000127">
    <property type="protein sequence ID" value="KAK7743969.1"/>
    <property type="molecule type" value="Genomic_DNA"/>
</dbReference>